<dbReference type="Pfam" id="PF01363">
    <property type="entry name" value="FYVE"/>
    <property type="match status" value="1"/>
</dbReference>
<reference evidence="9" key="1">
    <citation type="submission" date="2021-01" db="EMBL/GenBank/DDBJ databases">
        <authorList>
            <person name="Corre E."/>
            <person name="Pelletier E."/>
            <person name="Niang G."/>
            <person name="Scheremetjew M."/>
            <person name="Finn R."/>
            <person name="Kale V."/>
            <person name="Holt S."/>
            <person name="Cochrane G."/>
            <person name="Meng A."/>
            <person name="Brown T."/>
            <person name="Cohen L."/>
        </authorList>
    </citation>
    <scope>NUCLEOTIDE SEQUENCE</scope>
    <source>
        <strain evidence="9">NY070348D</strain>
    </source>
</reference>
<dbReference type="InterPro" id="IPR042201">
    <property type="entry name" value="FH2_Formin_sf"/>
</dbReference>
<name>A0A7S2RJU4_9STRA</name>
<evidence type="ECO:0000256" key="4">
    <source>
        <dbReference type="PROSITE-ProRule" id="PRU00091"/>
    </source>
</evidence>
<keyword evidence="3" id="KW-0862">Zinc</keyword>
<feature type="compositionally biased region" description="Basic and acidic residues" evidence="6">
    <location>
        <begin position="935"/>
        <end position="946"/>
    </location>
</feature>
<accession>A0A7S2RJU4</accession>
<dbReference type="SUPFAM" id="SSF57903">
    <property type="entry name" value="FYVE/PHD zinc finger"/>
    <property type="match status" value="1"/>
</dbReference>
<dbReference type="AlphaFoldDB" id="A0A7S2RJU4"/>
<dbReference type="PANTHER" id="PTHR45725:SF1">
    <property type="entry name" value="DISHEVELLED ASSOCIATED ACTIVATOR OF MORPHOGENESIS, ISOFORM D"/>
    <property type="match status" value="1"/>
</dbReference>
<keyword evidence="5" id="KW-0175">Coiled coil</keyword>
<evidence type="ECO:0000259" key="7">
    <source>
        <dbReference type="PROSITE" id="PS50178"/>
    </source>
</evidence>
<dbReference type="PROSITE" id="PS50178">
    <property type="entry name" value="ZF_FYVE"/>
    <property type="match status" value="1"/>
</dbReference>
<dbReference type="Gene3D" id="3.30.40.10">
    <property type="entry name" value="Zinc/RING finger domain, C3HC4 (zinc finger)"/>
    <property type="match status" value="1"/>
</dbReference>
<dbReference type="InterPro" id="IPR017455">
    <property type="entry name" value="Znf_FYVE-rel"/>
</dbReference>
<dbReference type="CDD" id="cd00065">
    <property type="entry name" value="FYVE_like_SF"/>
    <property type="match status" value="1"/>
</dbReference>
<organism evidence="9">
    <name type="scientific">Mucochytrium quahogii</name>
    <dbReference type="NCBI Taxonomy" id="96639"/>
    <lineage>
        <taxon>Eukaryota</taxon>
        <taxon>Sar</taxon>
        <taxon>Stramenopiles</taxon>
        <taxon>Bigyra</taxon>
        <taxon>Labyrinthulomycetes</taxon>
        <taxon>Thraustochytrida</taxon>
        <taxon>Thraustochytriidae</taxon>
        <taxon>Mucochytrium</taxon>
    </lineage>
</organism>
<feature type="region of interest" description="Disordered" evidence="6">
    <location>
        <begin position="935"/>
        <end position="964"/>
    </location>
</feature>
<feature type="domain" description="FYVE-type" evidence="7">
    <location>
        <begin position="1"/>
        <end position="60"/>
    </location>
</feature>
<protein>
    <recommendedName>
        <fullName evidence="10">Formin-like protein</fullName>
    </recommendedName>
</protein>
<dbReference type="Pfam" id="PF02181">
    <property type="entry name" value="FH2"/>
    <property type="match status" value="1"/>
</dbReference>
<keyword evidence="1" id="KW-0479">Metal-binding</keyword>
<proteinExistence type="predicted"/>
<keyword evidence="2 4" id="KW-0863">Zinc-finger</keyword>
<dbReference type="InterPro" id="IPR051425">
    <property type="entry name" value="Formin_Homology"/>
</dbReference>
<dbReference type="InterPro" id="IPR011011">
    <property type="entry name" value="Znf_FYVE_PHD"/>
</dbReference>
<dbReference type="PROSITE" id="PS51444">
    <property type="entry name" value="FH2"/>
    <property type="match status" value="1"/>
</dbReference>
<evidence type="ECO:0000256" key="3">
    <source>
        <dbReference type="ARBA" id="ARBA00022833"/>
    </source>
</evidence>
<dbReference type="InterPro" id="IPR015425">
    <property type="entry name" value="FH2_Formin"/>
</dbReference>
<dbReference type="InterPro" id="IPR000306">
    <property type="entry name" value="Znf_FYVE"/>
</dbReference>
<feature type="coiled-coil region" evidence="5">
    <location>
        <begin position="145"/>
        <end position="217"/>
    </location>
</feature>
<dbReference type="PANTHER" id="PTHR45725">
    <property type="entry name" value="FORMIN HOMOLOGY 2 FAMILY MEMBER"/>
    <property type="match status" value="1"/>
</dbReference>
<dbReference type="SUPFAM" id="SSF101447">
    <property type="entry name" value="Formin homology 2 domain (FH2 domain)"/>
    <property type="match status" value="1"/>
</dbReference>
<evidence type="ECO:0000313" key="9">
    <source>
        <dbReference type="EMBL" id="CAD9673185.1"/>
    </source>
</evidence>
<sequence length="984" mass="109134">MAEVDACLCCNADFVAFEKKYNCSKCGNTVCEKCSQRQKSEHDKENTDIVQDVVVVCKDCEFMGKWVNDVKEKDEGKFWRIKMPKRMFRRRKSSHNEKSKEKMPKELNKKFSVVSSMLDRKSPRPSANTLAIIPTDIQENLQALSREKLKEIHDQKKMITELQEENERIRNGAVDQDQLTHMKTLIDELKRESEMHISALQQRVDDLSAENLALKTSGSQEPEDPKLAKYRKMQKAKLPEGAIMQAAARDGVELPADFFTAPVPQTSPPPVPVEDPKFAKYRKMQKAKLPEGAIMQAAARDGVELPQDFFTAPPPTATAVVPVVEEDPKFAKYRKMQKAKLPEGAVMQAAARDGVELPADFFVAPAPQTSPPPVPTEDPKFGKYRKMQRAKLPDGAIMQAAARDGVTLPGNFFTEPVESKTPPIAVPEDPKLAKYRKMQKAKLPQGAIIQAAARDGVELPATFFQSDTGTMASIPAAGGGLKPAIAAAPEKPKSKYETKRCELRKVSGKKLRGVFWNVLPASRVENTFWCNLPDQPPFRIDTHLSTLEKCFAKTEGKKLELKGGGVQAKSSVNGRQPFLDAKRQQNLGIAIARFKEPVSDLKKYILSLDQNFFTMEVVHKLISMAPTPEEIQAVSASQGEWSGPGPFTEGMSRVEHFVYEMSTIPRLRQRLQCVFVEMSFERQSESLQESLAKYEKGCVQLKTSKEWQQLLHLVLTAGNYLNTGNKSTGGAWGFEVSTGLQKLSQSKAAGNSKYSLLHWVAEVAEQKAPQLFTITEKLDMLEEASAMKLEDLKTDLAQLSKGCDLVERELKACSGATFGTPSDAPGSKEFIKMMKPFLQEHGQPVIEQIKRQMGKIEELASGLLSLHGEVSTKCSASQLLATAVLFCKSLVKARDENVLNRLVDEKKSKNTTGPTLAREGASKALAPALAAKSKQLDKQLKTDKLNKKLKNSFSKKSTKTSNSMQALVRMQEKLGKGNKAIQSA</sequence>
<evidence type="ECO:0000256" key="2">
    <source>
        <dbReference type="ARBA" id="ARBA00022771"/>
    </source>
</evidence>
<feature type="compositionally biased region" description="Low complexity" evidence="6">
    <location>
        <begin position="951"/>
        <end position="963"/>
    </location>
</feature>
<gene>
    <name evidence="9" type="ORF">QSP1433_LOCUS4223</name>
</gene>
<feature type="domain" description="FH2" evidence="8">
    <location>
        <begin position="501"/>
        <end position="916"/>
    </location>
</feature>
<dbReference type="Gene3D" id="1.20.58.2220">
    <property type="entry name" value="Formin, FH2 domain"/>
    <property type="match status" value="1"/>
</dbReference>
<dbReference type="GO" id="GO:0008270">
    <property type="term" value="F:zinc ion binding"/>
    <property type="evidence" value="ECO:0007669"/>
    <property type="project" value="UniProtKB-KW"/>
</dbReference>
<evidence type="ECO:0008006" key="10">
    <source>
        <dbReference type="Google" id="ProtNLM"/>
    </source>
</evidence>
<dbReference type="SMART" id="SM00498">
    <property type="entry name" value="FH2"/>
    <property type="match status" value="1"/>
</dbReference>
<dbReference type="EMBL" id="HBHK01006931">
    <property type="protein sequence ID" value="CAD9673185.1"/>
    <property type="molecule type" value="Transcribed_RNA"/>
</dbReference>
<dbReference type="InterPro" id="IPR013083">
    <property type="entry name" value="Znf_RING/FYVE/PHD"/>
</dbReference>
<evidence type="ECO:0000259" key="8">
    <source>
        <dbReference type="PROSITE" id="PS51444"/>
    </source>
</evidence>
<evidence type="ECO:0000256" key="5">
    <source>
        <dbReference type="SAM" id="Coils"/>
    </source>
</evidence>
<evidence type="ECO:0000256" key="6">
    <source>
        <dbReference type="SAM" id="MobiDB-lite"/>
    </source>
</evidence>
<evidence type="ECO:0000256" key="1">
    <source>
        <dbReference type="ARBA" id="ARBA00022723"/>
    </source>
</evidence>